<gene>
    <name evidence="1" type="ORF">BLL52_0876</name>
</gene>
<protein>
    <submittedName>
        <fullName evidence="1">Uncharacterized protein</fullName>
    </submittedName>
</protein>
<organism evidence="1 2">
    <name type="scientific">Rhodoferax antarcticus ANT.BR</name>
    <dbReference type="NCBI Taxonomy" id="1111071"/>
    <lineage>
        <taxon>Bacteria</taxon>
        <taxon>Pseudomonadati</taxon>
        <taxon>Pseudomonadota</taxon>
        <taxon>Betaproteobacteria</taxon>
        <taxon>Burkholderiales</taxon>
        <taxon>Comamonadaceae</taxon>
        <taxon>Rhodoferax</taxon>
    </lineage>
</organism>
<dbReference type="EMBL" id="MSYM01000007">
    <property type="protein sequence ID" value="OLP07780.1"/>
    <property type="molecule type" value="Genomic_DNA"/>
</dbReference>
<reference evidence="1 2" key="1">
    <citation type="submission" date="2017-01" db="EMBL/GenBank/DDBJ databases">
        <title>Genome sequence of Rhodoferax antarcticus ANT.BR, a psychrophilic purple nonsulfur bacterium from an Antarctic microbial mat.</title>
        <authorList>
            <person name="Baker J."/>
            <person name="Riester C."/>
            <person name="Skinner B."/>
            <person name="Newell A."/>
            <person name="Swingley W."/>
            <person name="Madigan M."/>
            <person name="Jung D."/>
            <person name="Asao M."/>
            <person name="Chen M."/>
            <person name="Loughlin P."/>
            <person name="Pan H."/>
            <person name="Lin S."/>
            <person name="Li N."/>
            <person name="Shaw J."/>
            <person name="Prado M."/>
            <person name="Sherman C."/>
            <person name="Li X."/>
            <person name="Tang J."/>
            <person name="Blankenship R."/>
            <person name="Zhao T."/>
            <person name="Touchman J."/>
            <person name="Sattley M."/>
        </authorList>
    </citation>
    <scope>NUCLEOTIDE SEQUENCE [LARGE SCALE GENOMIC DNA]</scope>
    <source>
        <strain evidence="1 2">ANT.BR</strain>
    </source>
</reference>
<proteinExistence type="predicted"/>
<evidence type="ECO:0000313" key="1">
    <source>
        <dbReference type="EMBL" id="OLP07780.1"/>
    </source>
</evidence>
<keyword evidence="2" id="KW-1185">Reference proteome</keyword>
<name>A0A1Q8YIQ6_9BURK</name>
<sequence>MQVVERWIMARLRRMAFASVAEVNRAIAGVGVASSAFALLPWSICARWYRQHQHPHLVGT</sequence>
<dbReference type="Proteomes" id="UP000185911">
    <property type="component" value="Unassembled WGS sequence"/>
</dbReference>
<accession>A0A1Q8YIQ6</accession>
<dbReference type="AlphaFoldDB" id="A0A1Q8YIQ6"/>
<evidence type="ECO:0000313" key="2">
    <source>
        <dbReference type="Proteomes" id="UP000185911"/>
    </source>
</evidence>
<comment type="caution">
    <text evidence="1">The sequence shown here is derived from an EMBL/GenBank/DDBJ whole genome shotgun (WGS) entry which is preliminary data.</text>
</comment>